<feature type="transmembrane region" description="Helical" evidence="1">
    <location>
        <begin position="85"/>
        <end position="104"/>
    </location>
</feature>
<reference evidence="2" key="1">
    <citation type="submission" date="2021-09" db="EMBL/GenBank/DDBJ databases">
        <title>Fulvivirga sp. isolated from coastal sediment.</title>
        <authorList>
            <person name="Yu H."/>
        </authorList>
    </citation>
    <scope>NUCLEOTIDE SEQUENCE</scope>
    <source>
        <strain evidence="2">1062</strain>
    </source>
</reference>
<evidence type="ECO:0000313" key="3">
    <source>
        <dbReference type="Proteomes" id="UP001139409"/>
    </source>
</evidence>
<dbReference type="Proteomes" id="UP001139409">
    <property type="component" value="Unassembled WGS sequence"/>
</dbReference>
<accession>A0A9X1HJW4</accession>
<proteinExistence type="predicted"/>
<gene>
    <name evidence="2" type="ORF">LDX50_01085</name>
</gene>
<evidence type="ECO:0000313" key="2">
    <source>
        <dbReference type="EMBL" id="MCA6073440.1"/>
    </source>
</evidence>
<comment type="caution">
    <text evidence="2">The sequence shown here is derived from an EMBL/GenBank/DDBJ whole genome shotgun (WGS) entry which is preliminary data.</text>
</comment>
<evidence type="ECO:0000256" key="1">
    <source>
        <dbReference type="SAM" id="Phobius"/>
    </source>
</evidence>
<sequence>MRNILKVLLIAALAWGLSFILPFWGAALAGFIGSMVIRTSNVASFFTGFIAIFLLWGITAFLIDLETQSIMTDRISGIFSLSPPFLILITALIGGITGGLGSLVGCTLRSVNR</sequence>
<keyword evidence="1" id="KW-0812">Transmembrane</keyword>
<dbReference type="AlphaFoldDB" id="A0A9X1HJW4"/>
<keyword evidence="1" id="KW-1133">Transmembrane helix</keyword>
<organism evidence="2 3">
    <name type="scientific">Fulvivirga sedimenti</name>
    <dbReference type="NCBI Taxonomy" id="2879465"/>
    <lineage>
        <taxon>Bacteria</taxon>
        <taxon>Pseudomonadati</taxon>
        <taxon>Bacteroidota</taxon>
        <taxon>Cytophagia</taxon>
        <taxon>Cytophagales</taxon>
        <taxon>Fulvivirgaceae</taxon>
        <taxon>Fulvivirga</taxon>
    </lineage>
</organism>
<dbReference type="EMBL" id="JAIXNE010000001">
    <property type="protein sequence ID" value="MCA6073440.1"/>
    <property type="molecule type" value="Genomic_DNA"/>
</dbReference>
<name>A0A9X1HJW4_9BACT</name>
<keyword evidence="3" id="KW-1185">Reference proteome</keyword>
<dbReference type="RefSeq" id="WP_225696557.1">
    <property type="nucleotide sequence ID" value="NZ_JAIXNE010000001.1"/>
</dbReference>
<feature type="transmembrane region" description="Helical" evidence="1">
    <location>
        <begin position="45"/>
        <end position="65"/>
    </location>
</feature>
<protein>
    <submittedName>
        <fullName evidence="2">Uncharacterized protein</fullName>
    </submittedName>
</protein>
<keyword evidence="1" id="KW-0472">Membrane</keyword>